<keyword evidence="1" id="KW-0032">Aminotransferase</keyword>
<dbReference type="SUPFAM" id="SSF55909">
    <property type="entry name" value="Pentein"/>
    <property type="match status" value="1"/>
</dbReference>
<proteinExistence type="predicted"/>
<comment type="caution">
    <text evidence="1">The sequence shown here is derived from an EMBL/GenBank/DDBJ whole genome shotgun (WGS) entry which is preliminary data.</text>
</comment>
<dbReference type="Pfam" id="PF19420">
    <property type="entry name" value="DDAH_eukar"/>
    <property type="match status" value="1"/>
</dbReference>
<sequence>MSTQPIEITTPAILANIASTPAAFLMCPPKLYDVNYVINPWMAGNVHASSRTRAAEQWQRLYEAVTTIANVQLVEPQPGSPDMVFTANAGLERNGTVAISSFFHPERQGEEPHFRRWFQLAGYTVVDTPRTTPFEGEGDALFSTDGTRLWVGYGPRTDPSSHNPLRKIWGIEVTSLHLIDPRFYHLDTCFAPLADGYVMYFPEAFDKASRAKIEAFYPAEKRIIVSESDAICFACNAINVDRTIILNNISSDLRHQLESRGFNIIEVTLTEFLKAGGAAKCLVMKLSRPEREAANSVS</sequence>
<reference evidence="1 2" key="1">
    <citation type="submission" date="2020-08" db="EMBL/GenBank/DDBJ databases">
        <title>Genomic Encyclopedia of Type Strains, Phase IV (KMG-V): Genome sequencing to study the core and pangenomes of soil and plant-associated prokaryotes.</title>
        <authorList>
            <person name="Whitman W."/>
        </authorList>
    </citation>
    <scope>NUCLEOTIDE SEQUENCE [LARGE SCALE GENOMIC DNA]</scope>
    <source>
        <strain evidence="1 2">X5P2</strain>
    </source>
</reference>
<protein>
    <submittedName>
        <fullName evidence="1">Ornithine--oxo-acid transaminase</fullName>
        <ecNumber evidence="1">2.6.1.13</ecNumber>
    </submittedName>
</protein>
<dbReference type="RefSeq" id="WP_183979260.1">
    <property type="nucleotide sequence ID" value="NZ_JACHEB010000009.1"/>
</dbReference>
<evidence type="ECO:0000313" key="1">
    <source>
        <dbReference type="EMBL" id="MBB5330115.1"/>
    </source>
</evidence>
<dbReference type="Gene3D" id="3.75.10.10">
    <property type="entry name" value="L-arginine/glycine Amidinotransferase, Chain A"/>
    <property type="match status" value="1"/>
</dbReference>
<dbReference type="AlphaFoldDB" id="A0A9X0U5K2"/>
<organism evidence="1 2">
    <name type="scientific">Tunturiibacter gelidiferens</name>
    <dbReference type="NCBI Taxonomy" id="3069689"/>
    <lineage>
        <taxon>Bacteria</taxon>
        <taxon>Pseudomonadati</taxon>
        <taxon>Acidobacteriota</taxon>
        <taxon>Terriglobia</taxon>
        <taxon>Terriglobales</taxon>
        <taxon>Acidobacteriaceae</taxon>
        <taxon>Tunturiibacter</taxon>
    </lineage>
</organism>
<dbReference type="GO" id="GO:0004587">
    <property type="term" value="F:ornithine aminotransferase activity"/>
    <property type="evidence" value="ECO:0007669"/>
    <property type="project" value="UniProtKB-EC"/>
</dbReference>
<dbReference type="Proteomes" id="UP000535182">
    <property type="component" value="Unassembled WGS sequence"/>
</dbReference>
<name>A0A9X0U5K2_9BACT</name>
<keyword evidence="1" id="KW-0808">Transferase</keyword>
<dbReference type="EC" id="2.6.1.13" evidence="1"/>
<keyword evidence="2" id="KW-1185">Reference proteome</keyword>
<accession>A0A9X0U5K2</accession>
<dbReference type="EMBL" id="JACHEB010000009">
    <property type="protein sequence ID" value="MBB5330115.1"/>
    <property type="molecule type" value="Genomic_DNA"/>
</dbReference>
<evidence type="ECO:0000313" key="2">
    <source>
        <dbReference type="Proteomes" id="UP000535182"/>
    </source>
</evidence>
<gene>
    <name evidence="1" type="ORF">HDF14_003748</name>
</gene>